<dbReference type="SUPFAM" id="SSF55785">
    <property type="entry name" value="PYP-like sensor domain (PAS domain)"/>
    <property type="match status" value="3"/>
</dbReference>
<dbReference type="PROSITE" id="PS50112">
    <property type="entry name" value="PAS"/>
    <property type="match status" value="2"/>
</dbReference>
<feature type="domain" description="PAC" evidence="3">
    <location>
        <begin position="534"/>
        <end position="588"/>
    </location>
</feature>
<evidence type="ECO:0000259" key="3">
    <source>
        <dbReference type="PROSITE" id="PS50113"/>
    </source>
</evidence>
<dbReference type="PANTHER" id="PTHR31600:SF2">
    <property type="entry name" value="GAMETE ENRICHED GENE 10 PROTEIN-RELATED"/>
    <property type="match status" value="1"/>
</dbReference>
<gene>
    <name evidence="4" type="ORF">BSAL_77790</name>
</gene>
<dbReference type="InterPro" id="IPR000014">
    <property type="entry name" value="PAS"/>
</dbReference>
<dbReference type="OrthoDB" id="60033at2759"/>
<evidence type="ECO:0000313" key="4">
    <source>
        <dbReference type="EMBL" id="CUG33138.1"/>
    </source>
</evidence>
<dbReference type="EMBL" id="CYKH01000754">
    <property type="protein sequence ID" value="CUG33138.1"/>
    <property type="molecule type" value="Genomic_DNA"/>
</dbReference>
<dbReference type="PANTHER" id="PTHR31600">
    <property type="entry name" value="TINY MACROCYSTS PROTEIN B-RELATED"/>
    <property type="match status" value="1"/>
</dbReference>
<dbReference type="InterPro" id="IPR052994">
    <property type="entry name" value="Tiny_macrocysts_regulators"/>
</dbReference>
<dbReference type="InterPro" id="IPR035965">
    <property type="entry name" value="PAS-like_dom_sf"/>
</dbReference>
<feature type="transmembrane region" description="Helical" evidence="1">
    <location>
        <begin position="266"/>
        <end position="287"/>
    </location>
</feature>
<dbReference type="CDD" id="cd00130">
    <property type="entry name" value="PAS"/>
    <property type="match status" value="3"/>
</dbReference>
<dbReference type="SMART" id="SM00091">
    <property type="entry name" value="PAS"/>
    <property type="match status" value="3"/>
</dbReference>
<dbReference type="Pfam" id="PF00989">
    <property type="entry name" value="PAS"/>
    <property type="match status" value="2"/>
</dbReference>
<evidence type="ECO:0000256" key="1">
    <source>
        <dbReference type="SAM" id="Phobius"/>
    </source>
</evidence>
<reference evidence="5" key="1">
    <citation type="submission" date="2015-09" db="EMBL/GenBank/DDBJ databases">
        <authorList>
            <consortium name="Pathogen Informatics"/>
        </authorList>
    </citation>
    <scope>NUCLEOTIDE SEQUENCE [LARGE SCALE GENOMIC DNA]</scope>
    <source>
        <strain evidence="5">Lake Konstanz</strain>
    </source>
</reference>
<proteinExistence type="predicted"/>
<organism evidence="4 5">
    <name type="scientific">Bodo saltans</name>
    <name type="common">Flagellated protozoan</name>
    <dbReference type="NCBI Taxonomy" id="75058"/>
    <lineage>
        <taxon>Eukaryota</taxon>
        <taxon>Discoba</taxon>
        <taxon>Euglenozoa</taxon>
        <taxon>Kinetoplastea</taxon>
        <taxon>Metakinetoplastina</taxon>
        <taxon>Eubodonida</taxon>
        <taxon>Bodonidae</taxon>
        <taxon>Bodo</taxon>
    </lineage>
</organism>
<evidence type="ECO:0000259" key="2">
    <source>
        <dbReference type="PROSITE" id="PS50112"/>
    </source>
</evidence>
<evidence type="ECO:0000313" key="5">
    <source>
        <dbReference type="Proteomes" id="UP000051952"/>
    </source>
</evidence>
<keyword evidence="1" id="KW-0472">Membrane</keyword>
<feature type="domain" description="PAS" evidence="2">
    <location>
        <begin position="458"/>
        <end position="511"/>
    </location>
</feature>
<protein>
    <submittedName>
        <fullName evidence="4">Transmembrane protein, putative</fullName>
    </submittedName>
</protein>
<dbReference type="Proteomes" id="UP000051952">
    <property type="component" value="Unassembled WGS sequence"/>
</dbReference>
<name>A0A0S4IZL0_BODSA</name>
<dbReference type="Gene3D" id="3.30.450.20">
    <property type="entry name" value="PAS domain"/>
    <property type="match status" value="3"/>
</dbReference>
<dbReference type="AlphaFoldDB" id="A0A0S4IZL0"/>
<dbReference type="Pfam" id="PF13426">
    <property type="entry name" value="PAS_9"/>
    <property type="match status" value="1"/>
</dbReference>
<dbReference type="InterPro" id="IPR013767">
    <property type="entry name" value="PAS_fold"/>
</dbReference>
<dbReference type="NCBIfam" id="TIGR00229">
    <property type="entry name" value="sensory_box"/>
    <property type="match status" value="3"/>
</dbReference>
<keyword evidence="1" id="KW-1133">Transmembrane helix</keyword>
<keyword evidence="5" id="KW-1185">Reference proteome</keyword>
<feature type="non-terminal residue" evidence="4">
    <location>
        <position position="1"/>
    </location>
</feature>
<dbReference type="SMART" id="SM00086">
    <property type="entry name" value="PAC"/>
    <property type="match status" value="2"/>
</dbReference>
<dbReference type="VEuPathDB" id="TriTrypDB:BSAL_46115"/>
<dbReference type="PROSITE" id="PS50113">
    <property type="entry name" value="PAC"/>
    <property type="match status" value="1"/>
</dbReference>
<dbReference type="InterPro" id="IPR001610">
    <property type="entry name" value="PAC"/>
</dbReference>
<sequence length="682" mass="75298">NVVDVIRQIRDNRILFYLGNGTLNPRGFNAISSESDNLFGSDSYGAVQFTAECAGFASRSSNTAADLNVTSPSAALLASIFNEGLESVVFAVDDDALQRCFGIVCCVRIAVPHCVEQPSDNVVDAIRQIRDNRILFYLGNGTLNPHGFNAISSESDNLFGSDSYGAIQFTAECAGFASRSSNTAVDLNVTSPSAALLASIFNEGLESVVLQWMMMLYNIASASSVASGLQYRTVLNNLLIPLTSRLEDASITYHSDASSKVSTLGIGQYVIAAAFIFMIVCILVLVFRPMIDLLVNEEKGTKLLLRMIPPTVRQNVPAIAEYLETGSITQNEKMQKINEVVTEMSVVSLFVIDQIGTILRVSPAARDEFGYENDDLVGKNIKVIMLDEVAIKHDQYLRNYRLTGEPKVIDRPTRVFGKRKDGSSFPLELLVREFRKNANESTYLGFARNIASELEFEKVTKLNEAVSDMSSTPVIVIDLIGTVRRMNRAGLVSFGYSPPEIIGKNIKILMPTRIAINHDGYLEAYQRTRKKTIIDSSRKVVGLRKNGEEFPVEVTVKEMVNERGRTQFFIGYAKDITSELLFTQSVMANEAVIQISPTPVISINTIGTILIFSPAAELSWGYKAEEVQPKNVRMLMTDEDSIRHDGYLSRYQKTGEKHIIDSVRVVTAKAKDGHTFTVQANI</sequence>
<accession>A0A0S4IZL0</accession>
<dbReference type="GO" id="GO:0006355">
    <property type="term" value="P:regulation of DNA-templated transcription"/>
    <property type="evidence" value="ECO:0007669"/>
    <property type="project" value="InterPro"/>
</dbReference>
<dbReference type="InterPro" id="IPR000700">
    <property type="entry name" value="PAS-assoc_C"/>
</dbReference>
<keyword evidence="1 4" id="KW-0812">Transmembrane</keyword>
<feature type="domain" description="PAS" evidence="2">
    <location>
        <begin position="333"/>
        <end position="380"/>
    </location>
</feature>